<dbReference type="EMBL" id="CAJVQB010050863">
    <property type="protein sequence ID" value="CAG8835126.1"/>
    <property type="molecule type" value="Genomic_DNA"/>
</dbReference>
<evidence type="ECO:0000313" key="1">
    <source>
        <dbReference type="EMBL" id="CAG8835126.1"/>
    </source>
</evidence>
<name>A0ABN7WLB5_GIGMA</name>
<dbReference type="Proteomes" id="UP000789901">
    <property type="component" value="Unassembled WGS sequence"/>
</dbReference>
<evidence type="ECO:0000313" key="2">
    <source>
        <dbReference type="Proteomes" id="UP000789901"/>
    </source>
</evidence>
<feature type="non-terminal residue" evidence="1">
    <location>
        <position position="1"/>
    </location>
</feature>
<reference evidence="1 2" key="1">
    <citation type="submission" date="2021-06" db="EMBL/GenBank/DDBJ databases">
        <authorList>
            <person name="Kallberg Y."/>
            <person name="Tangrot J."/>
            <person name="Rosling A."/>
        </authorList>
    </citation>
    <scope>NUCLEOTIDE SEQUENCE [LARGE SCALE GENOMIC DNA]</scope>
    <source>
        <strain evidence="1 2">120-4 pot B 10/14</strain>
    </source>
</reference>
<protein>
    <submittedName>
        <fullName evidence="1">23050_t:CDS:1</fullName>
    </submittedName>
</protein>
<accession>A0ABN7WLB5</accession>
<gene>
    <name evidence="1" type="ORF">GMARGA_LOCUS32408</name>
</gene>
<comment type="caution">
    <text evidence="1">The sequence shown here is derived from an EMBL/GenBank/DDBJ whole genome shotgun (WGS) entry which is preliminary data.</text>
</comment>
<keyword evidence="2" id="KW-1185">Reference proteome</keyword>
<sequence>VTFLRYSHTADAITKCIEDVLEHLDLKTKVFLIMSDSEANIKSACNKLGVK</sequence>
<proteinExistence type="predicted"/>
<organism evidence="1 2">
    <name type="scientific">Gigaspora margarita</name>
    <dbReference type="NCBI Taxonomy" id="4874"/>
    <lineage>
        <taxon>Eukaryota</taxon>
        <taxon>Fungi</taxon>
        <taxon>Fungi incertae sedis</taxon>
        <taxon>Mucoromycota</taxon>
        <taxon>Glomeromycotina</taxon>
        <taxon>Glomeromycetes</taxon>
        <taxon>Diversisporales</taxon>
        <taxon>Gigasporaceae</taxon>
        <taxon>Gigaspora</taxon>
    </lineage>
</organism>